<dbReference type="PANTHER" id="PTHR33495">
    <property type="entry name" value="ANTI-SIGMA FACTOR ANTAGONIST TM_1081-RELATED-RELATED"/>
    <property type="match status" value="1"/>
</dbReference>
<dbReference type="SUPFAM" id="SSF52091">
    <property type="entry name" value="SpoIIaa-like"/>
    <property type="match status" value="1"/>
</dbReference>
<dbReference type="InterPro" id="IPR036513">
    <property type="entry name" value="STAS_dom_sf"/>
</dbReference>
<dbReference type="OrthoDB" id="3297315at2"/>
<gene>
    <name evidence="2" type="ORF">CLV67_104565</name>
</gene>
<comment type="caution">
    <text evidence="2">The sequence shown here is derived from an EMBL/GenBank/DDBJ whole genome shotgun (WGS) entry which is preliminary data.</text>
</comment>
<organism evidence="2 3">
    <name type="scientific">Actinoplanes italicus</name>
    <dbReference type="NCBI Taxonomy" id="113567"/>
    <lineage>
        <taxon>Bacteria</taxon>
        <taxon>Bacillati</taxon>
        <taxon>Actinomycetota</taxon>
        <taxon>Actinomycetes</taxon>
        <taxon>Micromonosporales</taxon>
        <taxon>Micromonosporaceae</taxon>
        <taxon>Actinoplanes</taxon>
    </lineage>
</organism>
<dbReference type="Gene3D" id="3.30.750.24">
    <property type="entry name" value="STAS domain"/>
    <property type="match status" value="1"/>
</dbReference>
<dbReference type="InterPro" id="IPR002645">
    <property type="entry name" value="STAS_dom"/>
</dbReference>
<dbReference type="PROSITE" id="PS50801">
    <property type="entry name" value="STAS"/>
    <property type="match status" value="1"/>
</dbReference>
<name>A0A2T0KIG0_9ACTN</name>
<dbReference type="Proteomes" id="UP000239415">
    <property type="component" value="Unassembled WGS sequence"/>
</dbReference>
<dbReference type="Pfam" id="PF01740">
    <property type="entry name" value="STAS"/>
    <property type="match status" value="1"/>
</dbReference>
<evidence type="ECO:0000313" key="3">
    <source>
        <dbReference type="Proteomes" id="UP000239415"/>
    </source>
</evidence>
<dbReference type="CDD" id="cd07043">
    <property type="entry name" value="STAS_anti-anti-sigma_factors"/>
    <property type="match status" value="1"/>
</dbReference>
<accession>A0A2T0KIG0</accession>
<dbReference type="GO" id="GO:0043856">
    <property type="term" value="F:anti-sigma factor antagonist activity"/>
    <property type="evidence" value="ECO:0007669"/>
    <property type="project" value="TreeGrafter"/>
</dbReference>
<evidence type="ECO:0000259" key="1">
    <source>
        <dbReference type="PROSITE" id="PS50801"/>
    </source>
</evidence>
<dbReference type="AlphaFoldDB" id="A0A2T0KIG0"/>
<dbReference type="PANTHER" id="PTHR33495:SF2">
    <property type="entry name" value="ANTI-SIGMA FACTOR ANTAGONIST TM_1081-RELATED"/>
    <property type="match status" value="1"/>
</dbReference>
<reference evidence="2 3" key="1">
    <citation type="submission" date="2018-03" db="EMBL/GenBank/DDBJ databases">
        <title>Genomic Encyclopedia of Archaeal and Bacterial Type Strains, Phase II (KMG-II): from individual species to whole genera.</title>
        <authorList>
            <person name="Goeker M."/>
        </authorList>
    </citation>
    <scope>NUCLEOTIDE SEQUENCE [LARGE SCALE GENOMIC DNA]</scope>
    <source>
        <strain evidence="2 3">DSM 43146</strain>
    </source>
</reference>
<proteinExistence type="predicted"/>
<dbReference type="RefSeq" id="WP_106318130.1">
    <property type="nucleotide sequence ID" value="NZ_BOMO01000022.1"/>
</dbReference>
<sequence>MGGVSFLDELDGDDRAVDSTWITVHAMAGASVVRVIGDLDLAVATRLRTALDAALATSPWLIVDLRQAEAVDSVGLGVLIAAHQAARRQGGDLLLAAAPPFFLSVLRAARLGSVFMTFDTVPQAITFALAPRKDHE</sequence>
<keyword evidence="3" id="KW-1185">Reference proteome</keyword>
<feature type="domain" description="STAS" evidence="1">
    <location>
        <begin position="20"/>
        <end position="128"/>
    </location>
</feature>
<evidence type="ECO:0000313" key="2">
    <source>
        <dbReference type="EMBL" id="PRX23037.1"/>
    </source>
</evidence>
<protein>
    <submittedName>
        <fullName evidence="2">Anti-anti-sigma factor</fullName>
    </submittedName>
</protein>
<dbReference type="EMBL" id="PVMZ01000004">
    <property type="protein sequence ID" value="PRX23037.1"/>
    <property type="molecule type" value="Genomic_DNA"/>
</dbReference>